<dbReference type="EMBL" id="REFO01000013">
    <property type="protein sequence ID" value="RMA93286.1"/>
    <property type="molecule type" value="Genomic_DNA"/>
</dbReference>
<dbReference type="AlphaFoldDB" id="A0A3M0B9M4"/>
<evidence type="ECO:0000313" key="2">
    <source>
        <dbReference type="EMBL" id="RMA93286.1"/>
    </source>
</evidence>
<dbReference type="Proteomes" id="UP000280842">
    <property type="component" value="Unassembled WGS sequence"/>
</dbReference>
<feature type="transmembrane region" description="Helical" evidence="1">
    <location>
        <begin position="7"/>
        <end position="26"/>
    </location>
</feature>
<gene>
    <name evidence="2" type="ORF">CLV39_1348</name>
</gene>
<dbReference type="RefSeq" id="WP_121923455.1">
    <property type="nucleotide sequence ID" value="NZ_REFO01000013.1"/>
</dbReference>
<proteinExistence type="predicted"/>
<comment type="caution">
    <text evidence="2">The sequence shown here is derived from an EMBL/GenBank/DDBJ whole genome shotgun (WGS) entry which is preliminary data.</text>
</comment>
<reference evidence="2 3" key="1">
    <citation type="submission" date="2018-10" db="EMBL/GenBank/DDBJ databases">
        <title>Genomic Encyclopedia of Archaeal and Bacterial Type Strains, Phase II (KMG-II): from individual species to whole genera.</title>
        <authorList>
            <person name="Goeker M."/>
        </authorList>
    </citation>
    <scope>NUCLEOTIDE SEQUENCE [LARGE SCALE GENOMIC DNA]</scope>
    <source>
        <strain evidence="2 3">VM1</strain>
    </source>
</reference>
<sequence>MESVGKSLIFIGLIIIFIGLILVFAEKLPFGLGKLPGDIYIKKDNFTFYFPITTSILISIFLSLIFIILSKIGK</sequence>
<dbReference type="PANTHER" id="PTHR36443">
    <property type="entry name" value="BSR5223 PROTEIN"/>
    <property type="match status" value="1"/>
</dbReference>
<keyword evidence="3" id="KW-1185">Reference proteome</keyword>
<keyword evidence="1" id="KW-1133">Transmembrane helix</keyword>
<evidence type="ECO:0000256" key="1">
    <source>
        <dbReference type="SAM" id="Phobius"/>
    </source>
</evidence>
<evidence type="ECO:0008006" key="4">
    <source>
        <dbReference type="Google" id="ProtNLM"/>
    </source>
</evidence>
<keyword evidence="1" id="KW-0472">Membrane</keyword>
<organism evidence="2 3">
    <name type="scientific">Hydrogenothermus marinus</name>
    <dbReference type="NCBI Taxonomy" id="133270"/>
    <lineage>
        <taxon>Bacteria</taxon>
        <taxon>Pseudomonadati</taxon>
        <taxon>Aquificota</taxon>
        <taxon>Aquificia</taxon>
        <taxon>Aquificales</taxon>
        <taxon>Hydrogenothermaceae</taxon>
        <taxon>Hydrogenothermus</taxon>
    </lineage>
</organism>
<protein>
    <recommendedName>
        <fullName evidence="4">DUF2905 family protein</fullName>
    </recommendedName>
</protein>
<dbReference type="InterPro" id="IPR021320">
    <property type="entry name" value="DUF2905"/>
</dbReference>
<dbReference type="PANTHER" id="PTHR36443:SF1">
    <property type="entry name" value="BSR5223 PROTEIN"/>
    <property type="match status" value="1"/>
</dbReference>
<feature type="transmembrane region" description="Helical" evidence="1">
    <location>
        <begin position="46"/>
        <end position="69"/>
    </location>
</feature>
<keyword evidence="1" id="KW-0812">Transmembrane</keyword>
<accession>A0A3M0B9M4</accession>
<evidence type="ECO:0000313" key="3">
    <source>
        <dbReference type="Proteomes" id="UP000280842"/>
    </source>
</evidence>
<name>A0A3M0B9M4_9AQUI</name>
<dbReference type="Pfam" id="PF11146">
    <property type="entry name" value="DUF2905"/>
    <property type="match status" value="1"/>
</dbReference>